<reference evidence="1" key="1">
    <citation type="submission" date="2012-05" db="EMBL/GenBank/DDBJ databases">
        <authorList>
            <person name="Krishnakumar V."/>
            <person name="Cheung F."/>
            <person name="Xiao Y."/>
            <person name="Chan A."/>
            <person name="Moskal W.A."/>
            <person name="Town C.D."/>
        </authorList>
    </citation>
    <scope>NUCLEOTIDE SEQUENCE</scope>
</reference>
<accession>I3SGI9</accession>
<evidence type="ECO:0000313" key="1">
    <source>
        <dbReference type="EMBL" id="AFK39381.1"/>
    </source>
</evidence>
<organism evidence="1">
    <name type="scientific">Lotus japonicus</name>
    <name type="common">Lotus corniculatus var. japonicus</name>
    <dbReference type="NCBI Taxonomy" id="34305"/>
    <lineage>
        <taxon>Eukaryota</taxon>
        <taxon>Viridiplantae</taxon>
        <taxon>Streptophyta</taxon>
        <taxon>Embryophyta</taxon>
        <taxon>Tracheophyta</taxon>
        <taxon>Spermatophyta</taxon>
        <taxon>Magnoliopsida</taxon>
        <taxon>eudicotyledons</taxon>
        <taxon>Gunneridae</taxon>
        <taxon>Pentapetalae</taxon>
        <taxon>rosids</taxon>
        <taxon>fabids</taxon>
        <taxon>Fabales</taxon>
        <taxon>Fabaceae</taxon>
        <taxon>Papilionoideae</taxon>
        <taxon>50 kb inversion clade</taxon>
        <taxon>NPAAA clade</taxon>
        <taxon>Hologalegina</taxon>
        <taxon>robinioid clade</taxon>
        <taxon>Loteae</taxon>
        <taxon>Lotus</taxon>
    </lineage>
</organism>
<dbReference type="EMBL" id="BT139586">
    <property type="protein sequence ID" value="AFK39381.1"/>
    <property type="molecule type" value="mRNA"/>
</dbReference>
<sequence>MPSLHPEDPSHPSLALFVTSSDPLFLLVNESASFLEWCCDGLLPIRGHLG</sequence>
<name>I3SGI9_LOTJA</name>
<proteinExistence type="evidence at transcript level"/>
<protein>
    <submittedName>
        <fullName evidence="1">Uncharacterized protein</fullName>
    </submittedName>
</protein>
<dbReference type="AlphaFoldDB" id="I3SGI9"/>